<comment type="similarity">
    <text evidence="2">Belongs to the UQCRH/QCR6 family.</text>
</comment>
<evidence type="ECO:0000256" key="3">
    <source>
        <dbReference type="ARBA" id="ARBA00022448"/>
    </source>
</evidence>
<evidence type="ECO:0000256" key="5">
    <source>
        <dbReference type="ARBA" id="ARBA00022792"/>
    </source>
</evidence>
<dbReference type="GO" id="GO:0006122">
    <property type="term" value="P:mitochondrial electron transport, ubiquinol to cytochrome c"/>
    <property type="evidence" value="ECO:0007669"/>
    <property type="project" value="InterPro"/>
</dbReference>
<keyword evidence="4" id="KW-0679">Respiratory chain</keyword>
<dbReference type="InterPro" id="IPR003422">
    <property type="entry name" value="Cyt_b-c1_6"/>
</dbReference>
<keyword evidence="9" id="KW-1015">Disulfide bond</keyword>
<feature type="region of interest" description="Disordered" evidence="10">
    <location>
        <begin position="1"/>
        <end position="43"/>
    </location>
</feature>
<evidence type="ECO:0000256" key="1">
    <source>
        <dbReference type="ARBA" id="ARBA00004137"/>
    </source>
</evidence>
<dbReference type="FunFam" id="1.10.287.20:FF:000001">
    <property type="entry name" value="Cytochrome b-c1 complex subunit 6"/>
    <property type="match status" value="1"/>
</dbReference>
<comment type="caution">
    <text evidence="12">The sequence shown here is derived from an EMBL/GenBank/DDBJ whole genome shotgun (WGS) entry which is preliminary data.</text>
</comment>
<keyword evidence="5" id="KW-0999">Mitochondrion inner membrane</keyword>
<keyword evidence="6" id="KW-0249">Electron transport</keyword>
<protein>
    <submittedName>
        <fullName evidence="12">10965_t:CDS:1</fullName>
    </submittedName>
</protein>
<name>A0A9N9FTP6_9GLOM</name>
<proteinExistence type="inferred from homology"/>
<dbReference type="OrthoDB" id="405848at2759"/>
<dbReference type="PANTHER" id="PTHR15336">
    <property type="entry name" value="UBIQUINOL-CYTOCHROME C REDUCTASE COMPLEX 7.8 KDA PROTEIN"/>
    <property type="match status" value="1"/>
</dbReference>
<feature type="domain" description="Ubiquinol-cytochrome C reductase hinge" evidence="11">
    <location>
        <begin position="39"/>
        <end position="101"/>
    </location>
</feature>
<accession>A0A9N9FTP6</accession>
<comment type="subcellular location">
    <subcellularLocation>
        <location evidence="1">Mitochondrion inner membrane</location>
        <topology evidence="1">Peripheral membrane protein</topology>
        <orientation evidence="1">Intermembrane side</orientation>
    </subcellularLocation>
</comment>
<evidence type="ECO:0000256" key="2">
    <source>
        <dbReference type="ARBA" id="ARBA00006498"/>
    </source>
</evidence>
<dbReference type="EMBL" id="CAJVPL010001171">
    <property type="protein sequence ID" value="CAG8556848.1"/>
    <property type="molecule type" value="Genomic_DNA"/>
</dbReference>
<reference evidence="12" key="1">
    <citation type="submission" date="2021-06" db="EMBL/GenBank/DDBJ databases">
        <authorList>
            <person name="Kallberg Y."/>
            <person name="Tangrot J."/>
            <person name="Rosling A."/>
        </authorList>
    </citation>
    <scope>NUCLEOTIDE SEQUENCE</scope>
    <source>
        <strain evidence="12">MT106</strain>
    </source>
</reference>
<evidence type="ECO:0000256" key="7">
    <source>
        <dbReference type="ARBA" id="ARBA00023128"/>
    </source>
</evidence>
<evidence type="ECO:0000256" key="4">
    <source>
        <dbReference type="ARBA" id="ARBA00022660"/>
    </source>
</evidence>
<dbReference type="GO" id="GO:0005743">
    <property type="term" value="C:mitochondrial inner membrane"/>
    <property type="evidence" value="ECO:0007669"/>
    <property type="project" value="UniProtKB-SubCell"/>
</dbReference>
<dbReference type="InterPro" id="IPR023184">
    <property type="entry name" value="Ubol_cytC_Rdtase_hinge_dom"/>
</dbReference>
<dbReference type="Proteomes" id="UP000789831">
    <property type="component" value="Unassembled WGS sequence"/>
</dbReference>
<dbReference type="PANTHER" id="PTHR15336:SF0">
    <property type="entry name" value="CYTOCHROME B-C1 COMPLEX SUBUNIT 6, MITOCHONDRIAL"/>
    <property type="match status" value="1"/>
</dbReference>
<dbReference type="SUPFAM" id="SSF81531">
    <property type="entry name" value="Non-heme 11 kDa protein of cytochrome bc1 complex (Ubiquinol-cytochrome c reductase)"/>
    <property type="match status" value="1"/>
</dbReference>
<organism evidence="12 13">
    <name type="scientific">Ambispora gerdemannii</name>
    <dbReference type="NCBI Taxonomy" id="144530"/>
    <lineage>
        <taxon>Eukaryota</taxon>
        <taxon>Fungi</taxon>
        <taxon>Fungi incertae sedis</taxon>
        <taxon>Mucoromycota</taxon>
        <taxon>Glomeromycotina</taxon>
        <taxon>Glomeromycetes</taxon>
        <taxon>Archaeosporales</taxon>
        <taxon>Ambisporaceae</taxon>
        <taxon>Ambispora</taxon>
    </lineage>
</organism>
<dbReference type="Pfam" id="PF02320">
    <property type="entry name" value="UCR_hinge"/>
    <property type="match status" value="1"/>
</dbReference>
<evidence type="ECO:0000256" key="9">
    <source>
        <dbReference type="ARBA" id="ARBA00023157"/>
    </source>
</evidence>
<evidence type="ECO:0000256" key="8">
    <source>
        <dbReference type="ARBA" id="ARBA00023136"/>
    </source>
</evidence>
<gene>
    <name evidence="12" type="ORF">AGERDE_LOCUS6953</name>
</gene>
<evidence type="ECO:0000313" key="13">
    <source>
        <dbReference type="Proteomes" id="UP000789831"/>
    </source>
</evidence>
<dbReference type="AlphaFoldDB" id="A0A9N9FTP6"/>
<keyword evidence="8" id="KW-0472">Membrane</keyword>
<keyword evidence="7" id="KW-0496">Mitochondrion</keyword>
<dbReference type="Gene3D" id="1.10.287.20">
    <property type="entry name" value="Ubiquinol-cytochrome C reductase hinge domain"/>
    <property type="match status" value="1"/>
</dbReference>
<evidence type="ECO:0000313" key="12">
    <source>
        <dbReference type="EMBL" id="CAG8556848.1"/>
    </source>
</evidence>
<evidence type="ECO:0000259" key="11">
    <source>
        <dbReference type="Pfam" id="PF02320"/>
    </source>
</evidence>
<evidence type="ECO:0000256" key="6">
    <source>
        <dbReference type="ARBA" id="ARBA00022982"/>
    </source>
</evidence>
<keyword evidence="3" id="KW-0813">Transport</keyword>
<dbReference type="InterPro" id="IPR036811">
    <property type="entry name" value="Ubol_cytC_Rdtase_hinge_dom_sf"/>
</dbReference>
<feature type="compositionally biased region" description="Acidic residues" evidence="10">
    <location>
        <begin position="19"/>
        <end position="38"/>
    </location>
</feature>
<evidence type="ECO:0000256" key="10">
    <source>
        <dbReference type="SAM" id="MobiDB-lite"/>
    </source>
</evidence>
<sequence length="101" mass="11332">MSKTIKSNEILPIVHAEAPAEEPEIQGEEAAPEPEEPEDVKPKIEAECGETPKCKSLRAHLDECTHRVESGETEENCNEELYHFMHCVDHCAAPKIFAHLK</sequence>
<keyword evidence="13" id="KW-1185">Reference proteome</keyword>